<evidence type="ECO:0000259" key="14">
    <source>
        <dbReference type="PROSITE" id="PS51217"/>
    </source>
</evidence>
<evidence type="ECO:0000256" key="2">
    <source>
        <dbReference type="ARBA" id="ARBA00022741"/>
    </source>
</evidence>
<dbReference type="Proteomes" id="UP001348265">
    <property type="component" value="Unassembled WGS sequence"/>
</dbReference>
<dbReference type="CDD" id="cd18807">
    <property type="entry name" value="SF1_C_UvrD"/>
    <property type="match status" value="1"/>
</dbReference>
<dbReference type="InterPro" id="IPR000212">
    <property type="entry name" value="DNA_helicase_UvrD/REP"/>
</dbReference>
<proteinExistence type="inferred from homology"/>
<dbReference type="InterPro" id="IPR027417">
    <property type="entry name" value="P-loop_NTPase"/>
</dbReference>
<dbReference type="Gene3D" id="1.10.10.160">
    <property type="match status" value="1"/>
</dbReference>
<evidence type="ECO:0000313" key="16">
    <source>
        <dbReference type="Proteomes" id="UP001348265"/>
    </source>
</evidence>
<dbReference type="PROSITE" id="PS51217">
    <property type="entry name" value="UVRD_HELICASE_CTER"/>
    <property type="match status" value="1"/>
</dbReference>
<keyword evidence="16" id="KW-1185">Reference proteome</keyword>
<gene>
    <name evidence="15" type="primary">pcrA</name>
    <name evidence="15" type="ORF">RB636_05380</name>
</gene>
<keyword evidence="2 10" id="KW-0547">Nucleotide-binding</keyword>
<dbReference type="GO" id="GO:0003678">
    <property type="term" value="F:DNA helicase activity"/>
    <property type="evidence" value="ECO:0007669"/>
    <property type="project" value="UniProtKB-EC"/>
</dbReference>
<feature type="domain" description="UvrD-like helicase ATP-binding" evidence="13">
    <location>
        <begin position="78"/>
        <end position="360"/>
    </location>
</feature>
<evidence type="ECO:0000256" key="6">
    <source>
        <dbReference type="ARBA" id="ARBA00023125"/>
    </source>
</evidence>
<evidence type="ECO:0000256" key="5">
    <source>
        <dbReference type="ARBA" id="ARBA00022840"/>
    </source>
</evidence>
<comment type="caution">
    <text evidence="15">The sequence shown here is derived from an EMBL/GenBank/DDBJ whole genome shotgun (WGS) entry which is preliminary data.</text>
</comment>
<dbReference type="CDD" id="cd17932">
    <property type="entry name" value="DEXQc_UvrD"/>
    <property type="match status" value="1"/>
</dbReference>
<dbReference type="InterPro" id="IPR013986">
    <property type="entry name" value="DExx_box_DNA_helicase_dom_sf"/>
</dbReference>
<dbReference type="Pfam" id="PF21196">
    <property type="entry name" value="PcrA_UvrD_tudor"/>
    <property type="match status" value="1"/>
</dbReference>
<dbReference type="EMBL" id="JAVFKM010000002">
    <property type="protein sequence ID" value="MEF3112635.1"/>
    <property type="molecule type" value="Genomic_DNA"/>
</dbReference>
<dbReference type="GO" id="GO:0016787">
    <property type="term" value="F:hydrolase activity"/>
    <property type="evidence" value="ECO:0007669"/>
    <property type="project" value="UniProtKB-KW"/>
</dbReference>
<keyword evidence="5 10" id="KW-0067">ATP-binding</keyword>
<comment type="catalytic activity">
    <reaction evidence="8">
        <text>Couples ATP hydrolysis with the unwinding of duplex DNA by translocating in the 3'-5' direction.</text>
        <dbReference type="EC" id="5.6.2.4"/>
    </reaction>
</comment>
<evidence type="ECO:0000256" key="7">
    <source>
        <dbReference type="ARBA" id="ARBA00023235"/>
    </source>
</evidence>
<feature type="domain" description="UvrD-like helicase C-terminal" evidence="14">
    <location>
        <begin position="361"/>
        <end position="644"/>
    </location>
</feature>
<accession>A0ABU7WM88</accession>
<dbReference type="Gene3D" id="3.40.50.300">
    <property type="entry name" value="P-loop containing nucleotide triphosphate hydrolases"/>
    <property type="match status" value="2"/>
</dbReference>
<keyword evidence="7" id="KW-0413">Isomerase</keyword>
<name>A0ABU7WM88_9ACTN</name>
<feature type="binding site" evidence="10">
    <location>
        <begin position="99"/>
        <end position="106"/>
    </location>
    <ligand>
        <name>ATP</name>
        <dbReference type="ChEBI" id="CHEBI:30616"/>
    </ligand>
</feature>
<reference evidence="15 16" key="1">
    <citation type="submission" date="2023-08" db="EMBL/GenBank/DDBJ databases">
        <authorList>
            <person name="Sharma P."/>
            <person name="Verma V."/>
            <person name="Mohan M.K."/>
            <person name="Dubey A.K."/>
        </authorList>
    </citation>
    <scope>NUCLEOTIDE SEQUENCE [LARGE SCALE GENOMIC DNA]</scope>
    <source>
        <strain evidence="15 16">ADP4</strain>
    </source>
</reference>
<evidence type="ECO:0000256" key="4">
    <source>
        <dbReference type="ARBA" id="ARBA00022806"/>
    </source>
</evidence>
<comment type="similarity">
    <text evidence="1 11">Belongs to the helicase family. UvrD subfamily.</text>
</comment>
<evidence type="ECO:0000313" key="15">
    <source>
        <dbReference type="EMBL" id="MEF3112635.1"/>
    </source>
</evidence>
<keyword evidence="6 11" id="KW-0238">DNA-binding</keyword>
<dbReference type="EC" id="5.6.2.4" evidence="11"/>
<evidence type="ECO:0000256" key="3">
    <source>
        <dbReference type="ARBA" id="ARBA00022801"/>
    </source>
</evidence>
<protein>
    <recommendedName>
        <fullName evidence="11">ATP-dependent DNA helicase</fullName>
        <ecNumber evidence="11">5.6.2.4</ecNumber>
    </recommendedName>
</protein>
<evidence type="ECO:0000259" key="13">
    <source>
        <dbReference type="PROSITE" id="PS51198"/>
    </source>
</evidence>
<evidence type="ECO:0000256" key="10">
    <source>
        <dbReference type="PROSITE-ProRule" id="PRU00560"/>
    </source>
</evidence>
<dbReference type="InterPro" id="IPR005751">
    <property type="entry name" value="ATP-dep_DNA_helicase_PcrA"/>
</dbReference>
<comment type="catalytic activity">
    <reaction evidence="9 11">
        <text>ATP + H2O = ADP + phosphate + H(+)</text>
        <dbReference type="Rhea" id="RHEA:13065"/>
        <dbReference type="ChEBI" id="CHEBI:15377"/>
        <dbReference type="ChEBI" id="CHEBI:15378"/>
        <dbReference type="ChEBI" id="CHEBI:30616"/>
        <dbReference type="ChEBI" id="CHEBI:43474"/>
        <dbReference type="ChEBI" id="CHEBI:456216"/>
        <dbReference type="EC" id="5.6.2.4"/>
    </reaction>
</comment>
<dbReference type="PANTHER" id="PTHR11070:SF2">
    <property type="entry name" value="ATP-DEPENDENT DNA HELICASE SRS2"/>
    <property type="match status" value="1"/>
</dbReference>
<evidence type="ECO:0000256" key="11">
    <source>
        <dbReference type="RuleBase" id="RU364053"/>
    </source>
</evidence>
<dbReference type="NCBIfam" id="TIGR01073">
    <property type="entry name" value="pcrA"/>
    <property type="match status" value="1"/>
</dbReference>
<organism evidence="15 16">
    <name type="scientific">Streptomyces chrestomyceticus</name>
    <dbReference type="NCBI Taxonomy" id="68185"/>
    <lineage>
        <taxon>Bacteria</taxon>
        <taxon>Bacillati</taxon>
        <taxon>Actinomycetota</taxon>
        <taxon>Actinomycetes</taxon>
        <taxon>Kitasatosporales</taxon>
        <taxon>Streptomycetaceae</taxon>
        <taxon>Streptomyces</taxon>
    </lineage>
</organism>
<sequence length="825" mass="90402">MSSLFDDSFLADLEPTGEGPPPPPEDEDGPAQEEIPADLFGGRFDVPGGIPHAVGPGRDPYYRDGAPRPAVDPAALLEGLNDQQKAAVVHTGGPLLIVAGAGSGKTRVLTHRIAHLLGARGVHPGEILAITFTNKAAGEMKERVEELVGPRANAMWVSTFHSACVRILRRESKKLGFTSSFSIYDAADSKRLMALVCRDLDLDPKRFPPKSFSAKVSNLKNELIDEETFADQAADGFEKSVAEAYRMYQARLREANALDFDDIIMTTVNLLQAFPDVADHYRRRFRHVLVDEYQDTNHAQYTLVRELVGPAGTAGELCVVGDADQSIYAFRGATIRNILQFEEDYPDATTIMLEQNYRSSQTILSAANAVIERNENRRPKNLWTDAGEGPRITGYVADTEHDEAQFVADEIDRLTDAGDAKAGDVAVFYRTNAQSRVFEEIFIRVGLPYKVVGGVRFYERKEVRDVLAYLRVLSNPEDSVPLRRILNVPKRGIGDRAEAMIDALSAREKITFPQALRRVDEAYGMAARSANAVKRFNTLMEELRTVVESGAGPATVLEAVLERTGYLAELQASTDPQDETRIENLQELAAVALEFEQDRGEENPGTLSDFLEQVALVADSDQIPDEDEEGSGVITLMTLHTAKGLEFPTVFLTGMEDGVFPHLRALGQTKELEEERRLAYVGITRARERLYVTRSTMRSAWGQPSYNPPSRFLEEIPETYVDWRRTGPATPSASMGALSGSGGGGFGSGLSSSRTKAGPSGFATRRAKDREVVSLAVGDRVTHDSFGLGSVVAVKGSGDNAEATIDFGGEKPKRLLLRYAPVEKL</sequence>
<evidence type="ECO:0000256" key="12">
    <source>
        <dbReference type="SAM" id="MobiDB-lite"/>
    </source>
</evidence>
<feature type="compositionally biased region" description="Gly residues" evidence="12">
    <location>
        <begin position="739"/>
        <end position="748"/>
    </location>
</feature>
<dbReference type="RefSeq" id="WP_331785550.1">
    <property type="nucleotide sequence ID" value="NZ_JAVFKM010000002.1"/>
</dbReference>
<evidence type="ECO:0000256" key="9">
    <source>
        <dbReference type="ARBA" id="ARBA00048988"/>
    </source>
</evidence>
<dbReference type="Pfam" id="PF00580">
    <property type="entry name" value="UvrD-helicase"/>
    <property type="match status" value="1"/>
</dbReference>
<dbReference type="InterPro" id="IPR014017">
    <property type="entry name" value="DNA_helicase_UvrD-like_C"/>
</dbReference>
<keyword evidence="4 10" id="KW-0347">Helicase</keyword>
<feature type="region of interest" description="Disordered" evidence="12">
    <location>
        <begin position="1"/>
        <end position="67"/>
    </location>
</feature>
<dbReference type="SUPFAM" id="SSF52540">
    <property type="entry name" value="P-loop containing nucleoside triphosphate hydrolases"/>
    <property type="match status" value="1"/>
</dbReference>
<dbReference type="PROSITE" id="PS51198">
    <property type="entry name" value="UVRD_HELICASE_ATP_BIND"/>
    <property type="match status" value="1"/>
</dbReference>
<evidence type="ECO:0000256" key="1">
    <source>
        <dbReference type="ARBA" id="ARBA00009922"/>
    </source>
</evidence>
<keyword evidence="3 10" id="KW-0378">Hydrolase</keyword>
<dbReference type="Pfam" id="PF13361">
    <property type="entry name" value="UvrD_C"/>
    <property type="match status" value="1"/>
</dbReference>
<evidence type="ECO:0000256" key="8">
    <source>
        <dbReference type="ARBA" id="ARBA00034617"/>
    </source>
</evidence>
<dbReference type="InterPro" id="IPR014016">
    <property type="entry name" value="UvrD-like_ATP-bd"/>
</dbReference>
<dbReference type="Gene3D" id="1.10.486.10">
    <property type="entry name" value="PCRA, domain 4"/>
    <property type="match status" value="1"/>
</dbReference>
<feature type="region of interest" description="Disordered" evidence="12">
    <location>
        <begin position="727"/>
        <end position="765"/>
    </location>
</feature>
<dbReference type="PANTHER" id="PTHR11070">
    <property type="entry name" value="UVRD / RECB / PCRA DNA HELICASE FAMILY MEMBER"/>
    <property type="match status" value="1"/>
</dbReference>